<dbReference type="Pfam" id="PF00512">
    <property type="entry name" value="HisKA"/>
    <property type="match status" value="1"/>
</dbReference>
<organism evidence="24">
    <name type="scientific">Dechloromonas aromatica (strain RCB)</name>
    <dbReference type="NCBI Taxonomy" id="159087"/>
    <lineage>
        <taxon>Bacteria</taxon>
        <taxon>Pseudomonadati</taxon>
        <taxon>Pseudomonadota</taxon>
        <taxon>Betaproteobacteria</taxon>
        <taxon>Rhodocyclales</taxon>
        <taxon>Azonexaceae</taxon>
        <taxon>Dechloromonas</taxon>
    </lineage>
</organism>
<evidence type="ECO:0000256" key="7">
    <source>
        <dbReference type="ARBA" id="ARBA00022692"/>
    </source>
</evidence>
<dbReference type="InterPro" id="IPR029151">
    <property type="entry name" value="Sensor-like_sf"/>
</dbReference>
<dbReference type="NCBIfam" id="TIGR00229">
    <property type="entry name" value="sensory_box"/>
    <property type="match status" value="1"/>
</dbReference>
<dbReference type="EMBL" id="CP000089">
    <property type="protein sequence ID" value="AAZ44982.1"/>
    <property type="molecule type" value="Genomic_DNA"/>
</dbReference>
<dbReference type="CDD" id="cd12912">
    <property type="entry name" value="PDC2_MCP_like"/>
    <property type="match status" value="1"/>
</dbReference>
<dbReference type="InterPro" id="IPR004358">
    <property type="entry name" value="Sig_transdc_His_kin-like_C"/>
</dbReference>
<dbReference type="STRING" id="159087.Daro_0223"/>
<dbReference type="Pfam" id="PF02518">
    <property type="entry name" value="HATPase_c"/>
    <property type="match status" value="1"/>
</dbReference>
<dbReference type="CDD" id="cd18773">
    <property type="entry name" value="PDC1_HK_sensor"/>
    <property type="match status" value="1"/>
</dbReference>
<dbReference type="InterPro" id="IPR036097">
    <property type="entry name" value="HisK_dim/P_sf"/>
</dbReference>
<dbReference type="InterPro" id="IPR003660">
    <property type="entry name" value="HAMP_dom"/>
</dbReference>
<dbReference type="PRINTS" id="PR00344">
    <property type="entry name" value="BCTRLSENSOR"/>
</dbReference>
<dbReference type="CDD" id="cd00156">
    <property type="entry name" value="REC"/>
    <property type="match status" value="1"/>
</dbReference>
<evidence type="ECO:0000256" key="13">
    <source>
        <dbReference type="ARBA" id="ARBA00023136"/>
    </source>
</evidence>
<dbReference type="Gene3D" id="1.10.287.130">
    <property type="match status" value="1"/>
</dbReference>
<dbReference type="GO" id="GO:0005524">
    <property type="term" value="F:ATP binding"/>
    <property type="evidence" value="ECO:0007669"/>
    <property type="project" value="UniProtKB-KW"/>
</dbReference>
<feature type="domain" description="Response regulatory" evidence="20">
    <location>
        <begin position="960"/>
        <end position="1078"/>
    </location>
</feature>
<keyword evidence="13 18" id="KW-0472">Membrane</keyword>
<comment type="subcellular location">
    <subcellularLocation>
        <location evidence="2">Cell membrane</location>
        <topology evidence="2">Multi-pass membrane protein</topology>
    </subcellularLocation>
</comment>
<dbReference type="PROSITE" id="PS50109">
    <property type="entry name" value="HIS_KIN"/>
    <property type="match status" value="1"/>
</dbReference>
<feature type="domain" description="HPt" evidence="23">
    <location>
        <begin position="1118"/>
        <end position="1214"/>
    </location>
</feature>
<dbReference type="InterPro" id="IPR035965">
    <property type="entry name" value="PAS-like_dom_sf"/>
</dbReference>
<dbReference type="Pfam" id="PF00072">
    <property type="entry name" value="Response_reg"/>
    <property type="match status" value="2"/>
</dbReference>
<keyword evidence="11 18" id="KW-1133">Transmembrane helix</keyword>
<accession>Q47JJ9</accession>
<evidence type="ECO:0000256" key="5">
    <source>
        <dbReference type="ARBA" id="ARBA00022553"/>
    </source>
</evidence>
<dbReference type="InterPro" id="IPR036641">
    <property type="entry name" value="HPT_dom_sf"/>
</dbReference>
<dbReference type="InterPro" id="IPR013655">
    <property type="entry name" value="PAS_fold_3"/>
</dbReference>
<dbReference type="SUPFAM" id="SSF47384">
    <property type="entry name" value="Homodimeric domain of signal transducing histidine kinase"/>
    <property type="match status" value="1"/>
</dbReference>
<evidence type="ECO:0000256" key="12">
    <source>
        <dbReference type="ARBA" id="ARBA00023012"/>
    </source>
</evidence>
<proteinExistence type="predicted"/>
<dbReference type="InterPro" id="IPR008207">
    <property type="entry name" value="Sig_transdc_His_kin_Hpt_dom"/>
</dbReference>
<dbReference type="InterPro" id="IPR000014">
    <property type="entry name" value="PAS"/>
</dbReference>
<dbReference type="InterPro" id="IPR001789">
    <property type="entry name" value="Sig_transdc_resp-reg_receiver"/>
</dbReference>
<evidence type="ECO:0000256" key="3">
    <source>
        <dbReference type="ARBA" id="ARBA00012438"/>
    </source>
</evidence>
<dbReference type="FunFam" id="3.30.565.10:FF:000010">
    <property type="entry name" value="Sensor histidine kinase RcsC"/>
    <property type="match status" value="1"/>
</dbReference>
<evidence type="ECO:0000256" key="9">
    <source>
        <dbReference type="ARBA" id="ARBA00022777"/>
    </source>
</evidence>
<dbReference type="Gene3D" id="6.10.340.10">
    <property type="match status" value="1"/>
</dbReference>
<evidence type="ECO:0000313" key="24">
    <source>
        <dbReference type="EMBL" id="AAZ44982.1"/>
    </source>
</evidence>
<keyword evidence="12" id="KW-0902">Two-component regulatory system</keyword>
<evidence type="ECO:0000256" key="10">
    <source>
        <dbReference type="ARBA" id="ARBA00022840"/>
    </source>
</evidence>
<dbReference type="CDD" id="cd16922">
    <property type="entry name" value="HATPase_EvgS-ArcB-TorS-like"/>
    <property type="match status" value="1"/>
</dbReference>
<protein>
    <recommendedName>
        <fullName evidence="15">Virulence sensor protein BvgS</fullName>
        <ecNumber evidence="3">2.7.13.3</ecNumber>
    </recommendedName>
</protein>
<evidence type="ECO:0000256" key="18">
    <source>
        <dbReference type="SAM" id="Phobius"/>
    </source>
</evidence>
<dbReference type="PANTHER" id="PTHR45339">
    <property type="entry name" value="HYBRID SIGNAL TRANSDUCTION HISTIDINE KINASE J"/>
    <property type="match status" value="1"/>
</dbReference>
<comment type="catalytic activity">
    <reaction evidence="1">
        <text>ATP + protein L-histidine = ADP + protein N-phospho-L-histidine.</text>
        <dbReference type="EC" id="2.7.13.3"/>
    </reaction>
</comment>
<dbReference type="SMART" id="SM00387">
    <property type="entry name" value="HATPase_c"/>
    <property type="match status" value="1"/>
</dbReference>
<dbReference type="InterPro" id="IPR036890">
    <property type="entry name" value="HATPase_C_sf"/>
</dbReference>
<dbReference type="OrthoDB" id="5290456at2"/>
<reference evidence="24" key="1">
    <citation type="submission" date="2005-08" db="EMBL/GenBank/DDBJ databases">
        <title>Complete sequence of Dechloromonas aromatica RCB.</title>
        <authorList>
            <person name="Salinero K.K."/>
            <person name="Copeland A."/>
            <person name="Lucas S."/>
            <person name="Lapidus A."/>
            <person name="Barry K."/>
            <person name="Detter J.C."/>
            <person name="Glavina T."/>
            <person name="Hammon N."/>
            <person name="Israni S."/>
            <person name="Pitluck S."/>
            <person name="Di Bartolo G."/>
            <person name="Trong S."/>
            <person name="Schmutz J."/>
            <person name="Larimer F."/>
            <person name="Land M."/>
            <person name="Ivanova N."/>
            <person name="Richardson P."/>
        </authorList>
    </citation>
    <scope>NUCLEOTIDE SEQUENCE</scope>
    <source>
        <strain evidence="24">RCB</strain>
    </source>
</reference>
<gene>
    <name evidence="24" type="ordered locus">Daro_0223</name>
</gene>
<keyword evidence="8" id="KW-0547">Nucleotide-binding</keyword>
<dbReference type="PROSITE" id="PS50112">
    <property type="entry name" value="PAS"/>
    <property type="match status" value="1"/>
</dbReference>
<evidence type="ECO:0000256" key="16">
    <source>
        <dbReference type="PROSITE-ProRule" id="PRU00110"/>
    </source>
</evidence>
<dbReference type="CDD" id="cd00082">
    <property type="entry name" value="HisKA"/>
    <property type="match status" value="1"/>
</dbReference>
<evidence type="ECO:0000256" key="4">
    <source>
        <dbReference type="ARBA" id="ARBA00022475"/>
    </source>
</evidence>
<dbReference type="Gene3D" id="1.20.120.160">
    <property type="entry name" value="HPT domain"/>
    <property type="match status" value="1"/>
</dbReference>
<dbReference type="Gene3D" id="3.30.565.10">
    <property type="entry name" value="Histidine kinase-like ATPase, C-terminal domain"/>
    <property type="match status" value="1"/>
</dbReference>
<evidence type="ECO:0000256" key="14">
    <source>
        <dbReference type="ARBA" id="ARBA00058004"/>
    </source>
</evidence>
<dbReference type="eggNOG" id="COG2205">
    <property type="taxonomic scope" value="Bacteria"/>
</dbReference>
<dbReference type="PROSITE" id="PS50894">
    <property type="entry name" value="HPT"/>
    <property type="match status" value="1"/>
</dbReference>
<dbReference type="CDD" id="cd17546">
    <property type="entry name" value="REC_hyHK_CKI1_RcsC-like"/>
    <property type="match status" value="1"/>
</dbReference>
<evidence type="ECO:0000256" key="2">
    <source>
        <dbReference type="ARBA" id="ARBA00004651"/>
    </source>
</evidence>
<feature type="transmembrane region" description="Helical" evidence="18">
    <location>
        <begin position="166"/>
        <end position="190"/>
    </location>
</feature>
<dbReference type="Pfam" id="PF08447">
    <property type="entry name" value="PAS_3"/>
    <property type="match status" value="1"/>
</dbReference>
<evidence type="ECO:0000256" key="1">
    <source>
        <dbReference type="ARBA" id="ARBA00000085"/>
    </source>
</evidence>
<dbReference type="SUPFAM" id="SSF52172">
    <property type="entry name" value="CheY-like"/>
    <property type="match status" value="2"/>
</dbReference>
<evidence type="ECO:0000256" key="17">
    <source>
        <dbReference type="PROSITE-ProRule" id="PRU00169"/>
    </source>
</evidence>
<feature type="modified residue" description="4-aspartylphosphate" evidence="17">
    <location>
        <position position="871"/>
    </location>
</feature>
<evidence type="ECO:0000256" key="11">
    <source>
        <dbReference type="ARBA" id="ARBA00022989"/>
    </source>
</evidence>
<evidence type="ECO:0000259" key="22">
    <source>
        <dbReference type="PROSITE" id="PS50885"/>
    </source>
</evidence>
<dbReference type="InterPro" id="IPR003594">
    <property type="entry name" value="HATPase_dom"/>
</dbReference>
<dbReference type="CDD" id="cd00130">
    <property type="entry name" value="PAS"/>
    <property type="match status" value="1"/>
</dbReference>
<evidence type="ECO:0000256" key="8">
    <source>
        <dbReference type="ARBA" id="ARBA00022741"/>
    </source>
</evidence>
<feature type="domain" description="Histidine kinase" evidence="19">
    <location>
        <begin position="584"/>
        <end position="805"/>
    </location>
</feature>
<dbReference type="SUPFAM" id="SSF47226">
    <property type="entry name" value="Histidine-containing phosphotransfer domain, HPT domain"/>
    <property type="match status" value="1"/>
</dbReference>
<feature type="domain" description="PAS" evidence="21">
    <location>
        <begin position="25"/>
        <end position="76"/>
    </location>
</feature>
<dbReference type="SUPFAM" id="SSF55874">
    <property type="entry name" value="ATPase domain of HSP90 chaperone/DNA topoisomerase II/histidine kinase"/>
    <property type="match status" value="1"/>
</dbReference>
<dbReference type="eggNOG" id="COG0784">
    <property type="taxonomic scope" value="Bacteria"/>
</dbReference>
<dbReference type="CDD" id="cd00088">
    <property type="entry name" value="HPT"/>
    <property type="match status" value="1"/>
</dbReference>
<dbReference type="Gene3D" id="3.30.450.20">
    <property type="entry name" value="PAS domain"/>
    <property type="match status" value="2"/>
</dbReference>
<keyword evidence="9" id="KW-0418">Kinase</keyword>
<feature type="domain" description="HAMP" evidence="22">
    <location>
        <begin position="517"/>
        <end position="555"/>
    </location>
</feature>
<dbReference type="SUPFAM" id="SSF55785">
    <property type="entry name" value="PYP-like sensor domain (PAS domain)"/>
    <property type="match status" value="1"/>
</dbReference>
<evidence type="ECO:0000259" key="20">
    <source>
        <dbReference type="PROSITE" id="PS50110"/>
    </source>
</evidence>
<dbReference type="SMART" id="SM00388">
    <property type="entry name" value="HisKA"/>
    <property type="match status" value="1"/>
</dbReference>
<dbReference type="InterPro" id="IPR011006">
    <property type="entry name" value="CheY-like_superfamily"/>
</dbReference>
<evidence type="ECO:0000259" key="19">
    <source>
        <dbReference type="PROSITE" id="PS50109"/>
    </source>
</evidence>
<dbReference type="CDD" id="cd06225">
    <property type="entry name" value="HAMP"/>
    <property type="match status" value="1"/>
</dbReference>
<dbReference type="AlphaFoldDB" id="Q47JJ9"/>
<dbReference type="EC" id="2.7.13.3" evidence="3"/>
<dbReference type="eggNOG" id="COG2198">
    <property type="taxonomic scope" value="Bacteria"/>
</dbReference>
<keyword evidence="10" id="KW-0067">ATP-binding</keyword>
<dbReference type="InterPro" id="IPR033462">
    <property type="entry name" value="Cache_3-Cache_2"/>
</dbReference>
<evidence type="ECO:0000259" key="21">
    <source>
        <dbReference type="PROSITE" id="PS50112"/>
    </source>
</evidence>
<keyword evidence="5 17" id="KW-0597">Phosphoprotein</keyword>
<dbReference type="Gene3D" id="3.40.50.2300">
    <property type="match status" value="2"/>
</dbReference>
<dbReference type="GO" id="GO:0005886">
    <property type="term" value="C:plasma membrane"/>
    <property type="evidence" value="ECO:0007669"/>
    <property type="project" value="UniProtKB-SubCell"/>
</dbReference>
<keyword evidence="7 18" id="KW-0812">Transmembrane</keyword>
<feature type="modified residue" description="4-aspartylphosphate" evidence="17">
    <location>
        <position position="1011"/>
    </location>
</feature>
<feature type="transmembrane region" description="Helical" evidence="18">
    <location>
        <begin position="477"/>
        <end position="500"/>
    </location>
</feature>
<dbReference type="InterPro" id="IPR005467">
    <property type="entry name" value="His_kinase_dom"/>
</dbReference>
<dbReference type="SMART" id="SM00448">
    <property type="entry name" value="REC"/>
    <property type="match status" value="2"/>
</dbReference>
<dbReference type="SUPFAM" id="SSF103190">
    <property type="entry name" value="Sensory domain-like"/>
    <property type="match status" value="1"/>
</dbReference>
<evidence type="ECO:0000256" key="6">
    <source>
        <dbReference type="ARBA" id="ARBA00022679"/>
    </source>
</evidence>
<feature type="domain" description="Response regulatory" evidence="20">
    <location>
        <begin position="819"/>
        <end position="937"/>
    </location>
</feature>
<sequence length="1214" mass="133048">MRNNGAVSGKEIELRDDQLIISRTDNQGRIVYVNPDFIEISGFSEAELIGQPHNMIRHPDMPPEVFADLWRDLRAGRPWIGLIKNRCKNGDAYWVEAHVSPIWDKDEISGYMSMRRKASRGEIQAAEQTYAAMQKDADNAPIFEHGAASQRKPWRSLHNAFSNAPLAIKFILASLTAAALVLGLTTYFLASHVSRTLDENARNQLKHDVSLLRAAVSARVEGANIEAVEYSKVLAKRVYAAIGGQKNASRQSLEAMIEKMSASPGNPIDIFLHDLRGVGTIFILTPEGFQRRMTTAVDDHGGSPVGSYLTTDHPAYLQLSAGQTFVGPARVFNRQYVTRYTPILDAQGTVVGATVIGIDIGEQLDTLKRQIRSMQVGETGYYYIVDTTPGANFGTLILHPYKEGQGLANFRMDNGKGLIEEMARIGTGEISYRWKNEEAGEVVARKKLVIFETLDEPKWTVAGGTSVDEFTALSDRIVWLVIAGGLAMATTIFVIILILLRKLILNPLNSQVLPTFHAISAGHFDTALDVRGNDEMAQVVQGLESLRNRLAYNNERERTLSAMRELARQEAEGLARARAEFLANMSHEIRTPLNAVIGLAYLLLQNKLGEREMEYVKRIEGAGKLLLAIVNDVLDFSKIDAGKMQLEESSFQLDDLLDNLSSLVRTRAQEKNLVLEYVVAPDATQNLRGDALRLSQILINLVSNAIKFTAEGSITVFIDVASNKDNRIELEFRIQDTGIGMSAEQTDNLFRAFSQADSSVTRKFGGTGLGLAISKRLIEMMGGTIWAHSVPQVGSTFSFRVWLGIDETKPEVLRKVGYHVLVVDDNNLARSVLSSLLKKHGCTVLAAESGEAALAALHASAMTSFDCIMVDLNMPDMDGLALAQHIRSERGQSTKLIMVTGENVHSSRYRHALGDFDAIVEKPVTAARIGEVLAHLEDDAPPRRPATLLPVPAAPLSGLRILVAEDVPTNQLIMRDLLESLGATVEMADNGEQAIEQLAAAGDDIDLILMDIQMPEMDGLEATHRIRTGQKRANIPIIALTAHALEEERQRAAASGMNDFLTKPIEPANLINVIQRWRPTPVRAETTAPAPLQAVKPIQIPDIPGIDVTAGLHRMLNRPALYEKVLRDFHTRFIGEADRIRSALASEETVSAARGAHSLKGTGGMIGANTLAAIAAELEQAITTGSPDISADLERFEKELNRVLDGVKSAFNIA</sequence>
<dbReference type="Pfam" id="PF17201">
    <property type="entry name" value="Cache_3-Cache_2"/>
    <property type="match status" value="1"/>
</dbReference>
<dbReference type="Pfam" id="PF01627">
    <property type="entry name" value="Hpt"/>
    <property type="match status" value="1"/>
</dbReference>
<dbReference type="PROSITE" id="PS50885">
    <property type="entry name" value="HAMP"/>
    <property type="match status" value="1"/>
</dbReference>
<feature type="modified residue" description="Phosphohistidine" evidence="16">
    <location>
        <position position="1157"/>
    </location>
</feature>
<dbReference type="InterPro" id="IPR003661">
    <property type="entry name" value="HisK_dim/P_dom"/>
</dbReference>
<dbReference type="HOGENOM" id="CLU_269336_0_0_4"/>
<name>Q47JJ9_DECAR</name>
<keyword evidence="6" id="KW-0808">Transferase</keyword>
<evidence type="ECO:0000256" key="15">
    <source>
        <dbReference type="ARBA" id="ARBA00070152"/>
    </source>
</evidence>
<dbReference type="KEGG" id="dar:Daro_0223"/>
<evidence type="ECO:0000259" key="23">
    <source>
        <dbReference type="PROSITE" id="PS50894"/>
    </source>
</evidence>
<dbReference type="PANTHER" id="PTHR45339:SF1">
    <property type="entry name" value="HYBRID SIGNAL TRANSDUCTION HISTIDINE KINASE J"/>
    <property type="match status" value="1"/>
</dbReference>
<dbReference type="PROSITE" id="PS50110">
    <property type="entry name" value="RESPONSE_REGULATORY"/>
    <property type="match status" value="2"/>
</dbReference>
<comment type="function">
    <text evidence="14">Member of the two-component regulatory system BvgS/BvgA. Phosphorylates BvgA via a four-step phosphorelay in response to environmental signals.</text>
</comment>
<keyword evidence="4" id="KW-1003">Cell membrane</keyword>
<dbReference type="GO" id="GO:0000155">
    <property type="term" value="F:phosphorelay sensor kinase activity"/>
    <property type="evidence" value="ECO:0007669"/>
    <property type="project" value="InterPro"/>
</dbReference>